<dbReference type="InterPro" id="IPR058637">
    <property type="entry name" value="YknX-like_C"/>
</dbReference>
<dbReference type="GO" id="GO:0005886">
    <property type="term" value="C:plasma membrane"/>
    <property type="evidence" value="ECO:0007669"/>
    <property type="project" value="TreeGrafter"/>
</dbReference>
<dbReference type="PANTHER" id="PTHR30158">
    <property type="entry name" value="ACRA/E-RELATED COMPONENT OF DRUG EFFLUX TRANSPORTER"/>
    <property type="match status" value="1"/>
</dbReference>
<dbReference type="GO" id="GO:0022857">
    <property type="term" value="F:transmembrane transporter activity"/>
    <property type="evidence" value="ECO:0007669"/>
    <property type="project" value="InterPro"/>
</dbReference>
<dbReference type="Gene3D" id="2.40.420.20">
    <property type="match status" value="1"/>
</dbReference>
<feature type="compositionally biased region" description="Low complexity" evidence="4">
    <location>
        <begin position="407"/>
        <end position="425"/>
    </location>
</feature>
<dbReference type="InterPro" id="IPR058624">
    <property type="entry name" value="MdtA-like_HH"/>
</dbReference>
<comment type="similarity">
    <text evidence="2">Belongs to the membrane fusion protein (MFP) (TC 8.A.1) family.</text>
</comment>
<dbReference type="Pfam" id="PF25944">
    <property type="entry name" value="Beta-barrel_RND"/>
    <property type="match status" value="1"/>
</dbReference>
<feature type="coiled-coil region" evidence="3">
    <location>
        <begin position="124"/>
        <end position="182"/>
    </location>
</feature>
<proteinExistence type="inferred from homology"/>
<evidence type="ECO:0000256" key="1">
    <source>
        <dbReference type="ARBA" id="ARBA00004196"/>
    </source>
</evidence>
<sequence length="441" mass="46353">MPVTVDGTCFCTRISSQEWPMPAYPKSIILTKVIAGITILSGAAPVLSQEAAQQPPPAVVTHQIEVMPIDAPESFTASVEAIESVQIQARIQGFIEEVLFAPGAIVQTGDELFRIEPNQYEAEVTSAEATLAQAEAQLVRAESEANRQQELVNRNATAQVNLEQARADFQVAEANVQAAQAGVELAQINQGYTTITSPITGKIGQALITKGNFVGPSAGSLAEIVQLDPIRVVFSIPEQELLDLQQSDMAEGGAENVNFSLALSNGTPYPQTGTLEYIDNQVDPATGSVAIRIVYENPEALLLPGQFVTMMIAEKDLTELPVVPQTAVLQDREGRYVFVVGPDNTVTQTRISTGARVDTGWAVTEGLSGGETVVVEGVQRLQNGMTVAPDTPAQDGAAQAAPEQGADDTAGAGDGASDAGAQDAAVDNAQDETADQNGEAQ</sequence>
<dbReference type="Gene3D" id="2.40.50.100">
    <property type="match status" value="1"/>
</dbReference>
<evidence type="ECO:0000313" key="10">
    <source>
        <dbReference type="Proteomes" id="UP000315344"/>
    </source>
</evidence>
<dbReference type="InterPro" id="IPR006143">
    <property type="entry name" value="RND_pump_MFP"/>
</dbReference>
<reference evidence="9 10" key="1">
    <citation type="journal article" date="2017" name="Nat. Commun.">
        <title>In situ click chemistry generation of cyclooxygenase-2 inhibitors.</title>
        <authorList>
            <person name="Bhardwaj A."/>
            <person name="Kaur J."/>
            <person name="Wuest M."/>
            <person name="Wuest F."/>
        </authorList>
    </citation>
    <scope>NUCLEOTIDE SEQUENCE [LARGE SCALE GENOMIC DNA]</scope>
    <source>
        <strain evidence="9">S2_012_000_R3_94</strain>
    </source>
</reference>
<dbReference type="Pfam" id="PF25989">
    <property type="entry name" value="YknX_C"/>
    <property type="match status" value="1"/>
</dbReference>
<dbReference type="NCBIfam" id="TIGR01730">
    <property type="entry name" value="RND_mfp"/>
    <property type="match status" value="1"/>
</dbReference>
<feature type="region of interest" description="Disordered" evidence="4">
    <location>
        <begin position="386"/>
        <end position="441"/>
    </location>
</feature>
<feature type="domain" description="Multidrug resistance protein MdtA-like beta-barrel" evidence="7">
    <location>
        <begin position="229"/>
        <end position="314"/>
    </location>
</feature>
<dbReference type="AlphaFoldDB" id="A0A533IF43"/>
<evidence type="ECO:0000259" key="7">
    <source>
        <dbReference type="Pfam" id="PF25944"/>
    </source>
</evidence>
<evidence type="ECO:0000259" key="6">
    <source>
        <dbReference type="Pfam" id="PF25917"/>
    </source>
</evidence>
<feature type="domain" description="Multidrug resistance protein MdtA-like alpha-helical hairpin" evidence="5">
    <location>
        <begin position="124"/>
        <end position="193"/>
    </location>
</feature>
<dbReference type="GO" id="GO:0046677">
    <property type="term" value="P:response to antibiotic"/>
    <property type="evidence" value="ECO:0007669"/>
    <property type="project" value="TreeGrafter"/>
</dbReference>
<dbReference type="InterPro" id="IPR058626">
    <property type="entry name" value="MdtA-like_b-barrel"/>
</dbReference>
<comment type="subcellular location">
    <subcellularLocation>
        <location evidence="1">Cell envelope</location>
    </subcellularLocation>
</comment>
<dbReference type="FunFam" id="2.40.420.20:FF:000001">
    <property type="entry name" value="Efflux RND transporter periplasmic adaptor subunit"/>
    <property type="match status" value="1"/>
</dbReference>
<evidence type="ECO:0000256" key="2">
    <source>
        <dbReference type="ARBA" id="ARBA00009477"/>
    </source>
</evidence>
<evidence type="ECO:0000259" key="8">
    <source>
        <dbReference type="Pfam" id="PF25989"/>
    </source>
</evidence>
<dbReference type="EMBL" id="VAFL01000002">
    <property type="protein sequence ID" value="TKW68198.1"/>
    <property type="molecule type" value="Genomic_DNA"/>
</dbReference>
<dbReference type="SUPFAM" id="SSF111369">
    <property type="entry name" value="HlyD-like secretion proteins"/>
    <property type="match status" value="1"/>
</dbReference>
<organism evidence="9 10">
    <name type="scientific">Paracoccus denitrificans</name>
    <dbReference type="NCBI Taxonomy" id="266"/>
    <lineage>
        <taxon>Bacteria</taxon>
        <taxon>Pseudomonadati</taxon>
        <taxon>Pseudomonadota</taxon>
        <taxon>Alphaproteobacteria</taxon>
        <taxon>Rhodobacterales</taxon>
        <taxon>Paracoccaceae</taxon>
        <taxon>Paracoccus</taxon>
    </lineage>
</organism>
<keyword evidence="3" id="KW-0175">Coiled coil</keyword>
<feature type="domain" description="YknX-like C-terminal permuted SH3-like" evidence="8">
    <location>
        <begin position="322"/>
        <end position="388"/>
    </location>
</feature>
<comment type="caution">
    <text evidence="9">The sequence shown here is derived from an EMBL/GenBank/DDBJ whole genome shotgun (WGS) entry which is preliminary data.</text>
</comment>
<dbReference type="Gene3D" id="2.40.30.170">
    <property type="match status" value="1"/>
</dbReference>
<gene>
    <name evidence="9" type="ORF">DI616_03615</name>
</gene>
<evidence type="ECO:0000313" key="9">
    <source>
        <dbReference type="EMBL" id="TKW68198.1"/>
    </source>
</evidence>
<name>A0A533IF43_PARDE</name>
<dbReference type="Pfam" id="PF25917">
    <property type="entry name" value="BSH_RND"/>
    <property type="match status" value="1"/>
</dbReference>
<accession>A0A533IF43</accession>
<dbReference type="Pfam" id="PF25876">
    <property type="entry name" value="HH_MFP_RND"/>
    <property type="match status" value="1"/>
</dbReference>
<dbReference type="Proteomes" id="UP000315344">
    <property type="component" value="Unassembled WGS sequence"/>
</dbReference>
<feature type="domain" description="Multidrug resistance protein MdtA-like barrel-sandwich hybrid" evidence="6">
    <location>
        <begin position="84"/>
        <end position="215"/>
    </location>
</feature>
<dbReference type="GO" id="GO:0030313">
    <property type="term" value="C:cell envelope"/>
    <property type="evidence" value="ECO:0007669"/>
    <property type="project" value="UniProtKB-SubCell"/>
</dbReference>
<dbReference type="InterPro" id="IPR058625">
    <property type="entry name" value="MdtA-like_BSH"/>
</dbReference>
<protein>
    <submittedName>
        <fullName evidence="9">Efflux RND transporter periplasmic adaptor subunit</fullName>
    </submittedName>
</protein>
<dbReference type="Gene3D" id="1.10.287.470">
    <property type="entry name" value="Helix hairpin bin"/>
    <property type="match status" value="1"/>
</dbReference>
<evidence type="ECO:0000256" key="3">
    <source>
        <dbReference type="SAM" id="Coils"/>
    </source>
</evidence>
<evidence type="ECO:0000256" key="4">
    <source>
        <dbReference type="SAM" id="MobiDB-lite"/>
    </source>
</evidence>
<evidence type="ECO:0000259" key="5">
    <source>
        <dbReference type="Pfam" id="PF25876"/>
    </source>
</evidence>